<feature type="non-terminal residue" evidence="1">
    <location>
        <position position="240"/>
    </location>
</feature>
<accession>A0ABY7EB77</accession>
<gene>
    <name evidence="1" type="ORF">MAR_021347</name>
</gene>
<organism evidence="1 2">
    <name type="scientific">Mya arenaria</name>
    <name type="common">Soft-shell clam</name>
    <dbReference type="NCBI Taxonomy" id="6604"/>
    <lineage>
        <taxon>Eukaryota</taxon>
        <taxon>Metazoa</taxon>
        <taxon>Spiralia</taxon>
        <taxon>Lophotrochozoa</taxon>
        <taxon>Mollusca</taxon>
        <taxon>Bivalvia</taxon>
        <taxon>Autobranchia</taxon>
        <taxon>Heteroconchia</taxon>
        <taxon>Euheterodonta</taxon>
        <taxon>Imparidentia</taxon>
        <taxon>Neoheterodontei</taxon>
        <taxon>Myida</taxon>
        <taxon>Myoidea</taxon>
        <taxon>Myidae</taxon>
        <taxon>Mya</taxon>
    </lineage>
</organism>
<evidence type="ECO:0000313" key="1">
    <source>
        <dbReference type="EMBL" id="WAR05978.1"/>
    </source>
</evidence>
<name>A0ABY7EB77_MYAAR</name>
<dbReference type="EMBL" id="CP111016">
    <property type="protein sequence ID" value="WAR05978.1"/>
    <property type="molecule type" value="Genomic_DNA"/>
</dbReference>
<keyword evidence="2" id="KW-1185">Reference proteome</keyword>
<protein>
    <submittedName>
        <fullName evidence="1">Uncharacterized protein</fullName>
    </submittedName>
</protein>
<dbReference type="PANTHER" id="PTHR10773:SF19">
    <property type="match status" value="1"/>
</dbReference>
<dbReference type="PANTHER" id="PTHR10773">
    <property type="entry name" value="DNA-DIRECTED RNA POLYMERASES I, II, AND III SUBUNIT RPABC2"/>
    <property type="match status" value="1"/>
</dbReference>
<evidence type="ECO:0000313" key="2">
    <source>
        <dbReference type="Proteomes" id="UP001164746"/>
    </source>
</evidence>
<proteinExistence type="predicted"/>
<sequence>PTSKITEEDRDRQSIFSDFWSKITWELKKLYITSSLNESDVQQKTVEAKSRRQKIGNKTALMFLVYQKPQGKGQEQSEVRKTAFDFLCQKLNRIIADQLQANSTWNLPSHTKQTCTMLFDEMNLVQYIHLKRTNVTSVVNIWLEICKNKIIRNTYLEKQKPMMNSDKAMCLTKKVITMDLQAVLLCPKLQASALYYHTKLACHNFTIMDISCKSVSCYFWTEVEGDLTASSFTSVYFGLY</sequence>
<reference evidence="1" key="1">
    <citation type="submission" date="2022-11" db="EMBL/GenBank/DDBJ databases">
        <title>Centuries of genome instability and evolution in soft-shell clam transmissible cancer (bioRxiv).</title>
        <authorList>
            <person name="Hart S.F.M."/>
            <person name="Yonemitsu M.A."/>
            <person name="Giersch R.M."/>
            <person name="Beal B.F."/>
            <person name="Arriagada G."/>
            <person name="Davis B.W."/>
            <person name="Ostrander E.A."/>
            <person name="Goff S.P."/>
            <person name="Metzger M.J."/>
        </authorList>
    </citation>
    <scope>NUCLEOTIDE SEQUENCE</scope>
    <source>
        <strain evidence="1">MELC-2E11</strain>
        <tissue evidence="1">Siphon/mantle</tissue>
    </source>
</reference>
<dbReference type="Proteomes" id="UP001164746">
    <property type="component" value="Chromosome 5"/>
</dbReference>